<protein>
    <submittedName>
        <fullName evidence="3">Uncharacterized protein</fullName>
    </submittedName>
</protein>
<organism evidence="2 3">
    <name type="scientific">Meloidogyne incognita</name>
    <name type="common">Southern root-knot nematode worm</name>
    <name type="synonym">Oxyuris incognita</name>
    <dbReference type="NCBI Taxonomy" id="6306"/>
    <lineage>
        <taxon>Eukaryota</taxon>
        <taxon>Metazoa</taxon>
        <taxon>Ecdysozoa</taxon>
        <taxon>Nematoda</taxon>
        <taxon>Chromadorea</taxon>
        <taxon>Rhabditida</taxon>
        <taxon>Tylenchina</taxon>
        <taxon>Tylenchomorpha</taxon>
        <taxon>Tylenchoidea</taxon>
        <taxon>Meloidogynidae</taxon>
        <taxon>Meloidogyninae</taxon>
        <taxon>Meloidogyne</taxon>
        <taxon>Meloidogyne incognita group</taxon>
    </lineage>
</organism>
<feature type="chain" id="PRO_5037081102" evidence="1">
    <location>
        <begin position="24"/>
        <end position="242"/>
    </location>
</feature>
<feature type="signal peptide" evidence="1">
    <location>
        <begin position="1"/>
        <end position="23"/>
    </location>
</feature>
<name>A0A914LXF9_MELIC</name>
<keyword evidence="1" id="KW-0732">Signal</keyword>
<evidence type="ECO:0000256" key="1">
    <source>
        <dbReference type="SAM" id="SignalP"/>
    </source>
</evidence>
<sequence>MVRPVQLDIMIIVLLRELSQMNGCGNCTSATCKTCTGHRCNDGKSFPYYCLNSDGTSLLECSSPDCYIDKNLNAGCGTCDGNKINVSCVDCSDFKCNSRNKLKETVFCYEKEENGQESEGSRPCTEKKCFISADTTKGESEGDLKKYTRQGCGKCPSPVIPCQTCNTTLCNNETLFKDSHYCWAEANTTIPCKISEYGNVCYYAVINDSKGRFVGPYRKIFSTHFDSTDTTRYGWGQLSPAS</sequence>
<reference evidence="3" key="1">
    <citation type="submission" date="2022-11" db="UniProtKB">
        <authorList>
            <consortium name="WormBaseParasite"/>
        </authorList>
    </citation>
    <scope>IDENTIFICATION</scope>
</reference>
<evidence type="ECO:0000313" key="2">
    <source>
        <dbReference type="Proteomes" id="UP000887563"/>
    </source>
</evidence>
<proteinExistence type="predicted"/>
<accession>A0A914LXF9</accession>
<keyword evidence="2" id="KW-1185">Reference proteome</keyword>
<dbReference type="AlphaFoldDB" id="A0A914LXF9"/>
<dbReference type="WBParaSite" id="Minc3s01004g19772">
    <property type="protein sequence ID" value="Minc3s01004g19772"/>
    <property type="gene ID" value="Minc3s01004g19772"/>
</dbReference>
<dbReference type="Proteomes" id="UP000887563">
    <property type="component" value="Unplaced"/>
</dbReference>
<evidence type="ECO:0000313" key="3">
    <source>
        <dbReference type="WBParaSite" id="Minc3s01004g19772"/>
    </source>
</evidence>